<dbReference type="InParanoid" id="G3HGN7"/>
<reference evidence="2" key="1">
    <citation type="journal article" date="2011" name="Nat. Biotechnol.">
        <title>The genomic sequence of the Chinese hamster ovary (CHO)-K1 cell line.</title>
        <authorList>
            <person name="Xu X."/>
            <person name="Nagarajan H."/>
            <person name="Lewis N.E."/>
            <person name="Pan S."/>
            <person name="Cai Z."/>
            <person name="Liu X."/>
            <person name="Chen W."/>
            <person name="Xie M."/>
            <person name="Wang W."/>
            <person name="Hammond S."/>
            <person name="Andersen M.R."/>
            <person name="Neff N."/>
            <person name="Passarelli B."/>
            <person name="Koh W."/>
            <person name="Fan H.C."/>
            <person name="Wang J."/>
            <person name="Gui Y."/>
            <person name="Lee K.H."/>
            <person name="Betenbaugh M.J."/>
            <person name="Quake S.R."/>
            <person name="Famili I."/>
            <person name="Palsson B.O."/>
            <person name="Wang J."/>
        </authorList>
    </citation>
    <scope>NUCLEOTIDE SEQUENCE [LARGE SCALE GENOMIC DNA]</scope>
    <source>
        <strain evidence="2">CHO K1 cell line</strain>
    </source>
</reference>
<gene>
    <name evidence="1" type="ORF">I79_009775</name>
</gene>
<evidence type="ECO:0000313" key="1">
    <source>
        <dbReference type="EMBL" id="EGV97538.1"/>
    </source>
</evidence>
<dbReference type="EMBL" id="JH000358">
    <property type="protein sequence ID" value="EGV97538.1"/>
    <property type="molecule type" value="Genomic_DNA"/>
</dbReference>
<proteinExistence type="predicted"/>
<dbReference type="STRING" id="10029.G3HGN7"/>
<sequence>MLINKIRNEKGDTTSDTEEIQRIIRSYFENLYSTKFENLKKMDNFLDRYHLPKLIQDKQLKSTNNP</sequence>
<dbReference type="AlphaFoldDB" id="G3HGN7"/>
<organism evidence="1 2">
    <name type="scientific">Cricetulus griseus</name>
    <name type="common">Chinese hamster</name>
    <name type="synonym">Cricetulus barabensis griseus</name>
    <dbReference type="NCBI Taxonomy" id="10029"/>
    <lineage>
        <taxon>Eukaryota</taxon>
        <taxon>Metazoa</taxon>
        <taxon>Chordata</taxon>
        <taxon>Craniata</taxon>
        <taxon>Vertebrata</taxon>
        <taxon>Euteleostomi</taxon>
        <taxon>Mammalia</taxon>
        <taxon>Eutheria</taxon>
        <taxon>Euarchontoglires</taxon>
        <taxon>Glires</taxon>
        <taxon>Rodentia</taxon>
        <taxon>Myomorpha</taxon>
        <taxon>Muroidea</taxon>
        <taxon>Cricetidae</taxon>
        <taxon>Cricetinae</taxon>
        <taxon>Cricetulus</taxon>
    </lineage>
</organism>
<protein>
    <submittedName>
        <fullName evidence="1">Retrovirus-related Pol polyprotein LINE-1</fullName>
    </submittedName>
</protein>
<name>G3HGN7_CRIGR</name>
<dbReference type="Proteomes" id="UP000001075">
    <property type="component" value="Unassembled WGS sequence"/>
</dbReference>
<accession>G3HGN7</accession>
<evidence type="ECO:0000313" key="2">
    <source>
        <dbReference type="Proteomes" id="UP000001075"/>
    </source>
</evidence>